<evidence type="ECO:0000313" key="2">
    <source>
        <dbReference type="EMBL" id="CUQ23317.1"/>
    </source>
</evidence>
<evidence type="ECO:0000313" key="4">
    <source>
        <dbReference type="Proteomes" id="UP000095725"/>
    </source>
</evidence>
<dbReference type="EMBL" id="CZAI01000019">
    <property type="protein sequence ID" value="CUQ23317.1"/>
    <property type="molecule type" value="Genomic_DNA"/>
</dbReference>
<sequence length="40" mass="4967">MYFNNMKYISRFLFMQAFFPFFVEEKLIFVIGKINRESYG</sequence>
<proteinExistence type="predicted"/>
<dbReference type="Proteomes" id="UP000095725">
    <property type="component" value="Unassembled WGS sequence"/>
</dbReference>
<evidence type="ECO:0000313" key="3">
    <source>
        <dbReference type="Proteomes" id="UP000095657"/>
    </source>
</evidence>
<dbReference type="EMBL" id="CZBL01000001">
    <property type="protein sequence ID" value="CUP53962.1"/>
    <property type="molecule type" value="Genomic_DNA"/>
</dbReference>
<accession>A0A174NYU6</accession>
<dbReference type="AlphaFoldDB" id="A0A174NYU6"/>
<reference evidence="3 4" key="1">
    <citation type="submission" date="2015-09" db="EMBL/GenBank/DDBJ databases">
        <authorList>
            <consortium name="Pathogen Informatics"/>
        </authorList>
    </citation>
    <scope>NUCLEOTIDE SEQUENCE [LARGE SCALE GENOMIC DNA]</scope>
    <source>
        <strain evidence="2 3">2789STDY5834880</strain>
        <strain evidence="1 4">2789STDY5834946</strain>
    </source>
</reference>
<organism evidence="1 4">
    <name type="scientific">Bacteroides caccae</name>
    <dbReference type="NCBI Taxonomy" id="47678"/>
    <lineage>
        <taxon>Bacteria</taxon>
        <taxon>Pseudomonadati</taxon>
        <taxon>Bacteroidota</taxon>
        <taxon>Bacteroidia</taxon>
        <taxon>Bacteroidales</taxon>
        <taxon>Bacteroidaceae</taxon>
        <taxon>Bacteroides</taxon>
    </lineage>
</organism>
<evidence type="ECO:0000313" key="1">
    <source>
        <dbReference type="EMBL" id="CUP53962.1"/>
    </source>
</evidence>
<name>A0A174NYU6_9BACE</name>
<protein>
    <submittedName>
        <fullName evidence="1">Uncharacterized protein</fullName>
    </submittedName>
</protein>
<gene>
    <name evidence="2" type="ORF">ERS852494_04390</name>
    <name evidence="1" type="ORF">ERS852558_00468</name>
</gene>
<dbReference type="Proteomes" id="UP000095657">
    <property type="component" value="Unassembled WGS sequence"/>
</dbReference>